<organism evidence="1 2">
    <name type="scientific">Ilex paraguariensis</name>
    <name type="common">yerba mate</name>
    <dbReference type="NCBI Taxonomy" id="185542"/>
    <lineage>
        <taxon>Eukaryota</taxon>
        <taxon>Viridiplantae</taxon>
        <taxon>Streptophyta</taxon>
        <taxon>Embryophyta</taxon>
        <taxon>Tracheophyta</taxon>
        <taxon>Spermatophyta</taxon>
        <taxon>Magnoliopsida</taxon>
        <taxon>eudicotyledons</taxon>
        <taxon>Gunneridae</taxon>
        <taxon>Pentapetalae</taxon>
        <taxon>asterids</taxon>
        <taxon>campanulids</taxon>
        <taxon>Aquifoliales</taxon>
        <taxon>Aquifoliaceae</taxon>
        <taxon>Ilex</taxon>
    </lineage>
</organism>
<evidence type="ECO:0000313" key="2">
    <source>
        <dbReference type="Proteomes" id="UP001642360"/>
    </source>
</evidence>
<comment type="caution">
    <text evidence="1">The sequence shown here is derived from an EMBL/GenBank/DDBJ whole genome shotgun (WGS) entry which is preliminary data.</text>
</comment>
<proteinExistence type="predicted"/>
<reference evidence="1 2" key="1">
    <citation type="submission" date="2024-02" db="EMBL/GenBank/DDBJ databases">
        <authorList>
            <person name="Vignale AGUSTIN F."/>
            <person name="Sosa J E."/>
            <person name="Modenutti C."/>
        </authorList>
    </citation>
    <scope>NUCLEOTIDE SEQUENCE [LARGE SCALE GENOMIC DNA]</scope>
</reference>
<accession>A0ABC8TT20</accession>
<protein>
    <submittedName>
        <fullName evidence="1">Uncharacterized protein</fullName>
    </submittedName>
</protein>
<dbReference type="EMBL" id="CAUOFW020005625">
    <property type="protein sequence ID" value="CAK9170986.1"/>
    <property type="molecule type" value="Genomic_DNA"/>
</dbReference>
<evidence type="ECO:0000313" key="1">
    <source>
        <dbReference type="EMBL" id="CAK9170986.1"/>
    </source>
</evidence>
<gene>
    <name evidence="1" type="ORF">ILEXP_LOCUS40517</name>
</gene>
<dbReference type="Proteomes" id="UP001642360">
    <property type="component" value="Unassembled WGS sequence"/>
</dbReference>
<name>A0ABC8TT20_9AQUA</name>
<keyword evidence="2" id="KW-1185">Reference proteome</keyword>
<dbReference type="AlphaFoldDB" id="A0ABC8TT20"/>
<sequence length="52" mass="6178">MKRYEKTTTALLEAKWKIEDLQKNNNMLGRKLFASDNKFVKLSKKVIDFESK</sequence>
<feature type="non-terminal residue" evidence="1">
    <location>
        <position position="52"/>
    </location>
</feature>